<name>A0A1B7M0X1_9MICC</name>
<proteinExistence type="predicted"/>
<dbReference type="EMBL" id="LXEY01000014">
    <property type="protein sequence ID" value="OAV62082.1"/>
    <property type="molecule type" value="Genomic_DNA"/>
</dbReference>
<gene>
    <name evidence="2" type="ORF">A6F49_07205</name>
</gene>
<evidence type="ECO:0000256" key="1">
    <source>
        <dbReference type="SAM" id="Phobius"/>
    </source>
</evidence>
<evidence type="ECO:0000313" key="2">
    <source>
        <dbReference type="EMBL" id="OAV62082.1"/>
    </source>
</evidence>
<feature type="transmembrane region" description="Helical" evidence="1">
    <location>
        <begin position="107"/>
        <end position="126"/>
    </location>
</feature>
<dbReference type="AlphaFoldDB" id="A0A1B7M0X1"/>
<dbReference type="Pfam" id="PF22765">
    <property type="entry name" value="DUF7010"/>
    <property type="match status" value="1"/>
</dbReference>
<dbReference type="InterPro" id="IPR053824">
    <property type="entry name" value="DUF7010"/>
</dbReference>
<protein>
    <submittedName>
        <fullName evidence="2">Uncharacterized protein</fullName>
    </submittedName>
</protein>
<feature type="transmembrane region" description="Helical" evidence="1">
    <location>
        <begin position="15"/>
        <end position="35"/>
    </location>
</feature>
<feature type="transmembrane region" description="Helical" evidence="1">
    <location>
        <begin position="81"/>
        <end position="100"/>
    </location>
</feature>
<keyword evidence="1" id="KW-1133">Transmembrane helix</keyword>
<keyword evidence="1" id="KW-0472">Membrane</keyword>
<dbReference type="OrthoDB" id="3383483at2"/>
<feature type="transmembrane region" description="Helical" evidence="1">
    <location>
        <begin position="162"/>
        <end position="183"/>
    </location>
</feature>
<accession>A0A1B7M0X1</accession>
<reference evidence="2 3" key="1">
    <citation type="submission" date="2016-04" db="EMBL/GenBank/DDBJ databases">
        <title>First whole genome shotgun sequence of the bacterium Enteractinococcus sp. strain UASWS1574.</title>
        <authorList>
            <person name="Crovadore J."/>
            <person name="Chablais R."/>
            <person name="Lefort F."/>
        </authorList>
    </citation>
    <scope>NUCLEOTIDE SEQUENCE [LARGE SCALE GENOMIC DNA]</scope>
    <source>
        <strain evidence="2 3">UASWS1574</strain>
    </source>
</reference>
<keyword evidence="3" id="KW-1185">Reference proteome</keyword>
<dbReference type="Proteomes" id="UP000078292">
    <property type="component" value="Unassembled WGS sequence"/>
</dbReference>
<keyword evidence="1" id="KW-0812">Transmembrane</keyword>
<evidence type="ECO:0000313" key="3">
    <source>
        <dbReference type="Proteomes" id="UP000078292"/>
    </source>
</evidence>
<dbReference type="STRING" id="1837282.A6F49_07205"/>
<sequence length="185" mass="19509">MDLADALGQLAEQNLSGVAFLSAYGLTWLVCAVFWSRASQRTAAYATLFQGMVAFPIALGLSALIGAIGQSRPVPDEITQLSILIGISQLLGLPLLIYLISKRQYGLVPVVFATITAVHFVLYSWLYQTPLYIGMAVLIALSTTAVMGTAEEANPRSGPGRVCLVTGGLLVLTAAVLASIHLVTS</sequence>
<feature type="transmembrane region" description="Helical" evidence="1">
    <location>
        <begin position="47"/>
        <end position="69"/>
    </location>
</feature>
<comment type="caution">
    <text evidence="2">The sequence shown here is derived from an EMBL/GenBank/DDBJ whole genome shotgun (WGS) entry which is preliminary data.</text>
</comment>
<dbReference type="RefSeq" id="WP_043057257.1">
    <property type="nucleotide sequence ID" value="NZ_LXEY01000014.1"/>
</dbReference>
<feature type="transmembrane region" description="Helical" evidence="1">
    <location>
        <begin position="132"/>
        <end position="150"/>
    </location>
</feature>
<organism evidence="2 3">
    <name type="scientific">Enteractinococcus helveticum</name>
    <dbReference type="NCBI Taxonomy" id="1837282"/>
    <lineage>
        <taxon>Bacteria</taxon>
        <taxon>Bacillati</taxon>
        <taxon>Actinomycetota</taxon>
        <taxon>Actinomycetes</taxon>
        <taxon>Micrococcales</taxon>
        <taxon>Micrococcaceae</taxon>
    </lineage>
</organism>